<sequence length="485" mass="53074">MPGGKDTPREENKLVPPMDIEDLAAKMPHIKQMQEYIEKYSSFVKHDPQPRSVTGEYVLITGVTGGIGSHVAAQVAMRDDVKKVYCLVRANSPQHARQRVLDELEARRVGAVYDNFSPKALDKLHAYPSEMGKPGLGLSPSVLEELKTNLTSVIHGAWIINFMLPLSAYVDNIASCQHLINLCLATRSPKPAAFNFLSSLGAVAFMPMIAPADPKTGRISIPEELPPTLAATDPNQGYGQSKLVCEHICHRASVQNPSLTTRSFRIGQVVGDDVTGIWNPRENIPRMLQTSQLVGALPDQEIGVRFLPVDKCAGAIVDLSLPNLNDASTPIPGGVFNLTNPHVLRWTEDLIPMLRAHGMRFETVAHHEWLERLRALPQDTKRYPPLKLLPVWGMWEVQRAGSAPGVGGAPGGGTAKRNIISPDVHWEVDRTSTWSPVFRTVTLPDQRLVSAQLRWLESEGWERDGRGQGRGGAAAGSKSLAAAKI</sequence>
<keyword evidence="1" id="KW-0596">Phosphopantetheine</keyword>
<evidence type="ECO:0000256" key="1">
    <source>
        <dbReference type="ARBA" id="ARBA00022450"/>
    </source>
</evidence>
<feature type="compositionally biased region" description="Low complexity" evidence="3">
    <location>
        <begin position="475"/>
        <end position="485"/>
    </location>
</feature>
<dbReference type="InterPro" id="IPR036291">
    <property type="entry name" value="NAD(P)-bd_dom_sf"/>
</dbReference>
<dbReference type="PANTHER" id="PTHR44845">
    <property type="entry name" value="CARRIER DOMAIN-CONTAINING PROTEIN"/>
    <property type="match status" value="1"/>
</dbReference>
<protein>
    <submittedName>
        <fullName evidence="5">Male sterility protein-domain-containing protein</fullName>
    </submittedName>
</protein>
<dbReference type="InterPro" id="IPR013120">
    <property type="entry name" value="FAR_NAD-bd"/>
</dbReference>
<accession>A0ABR1YW15</accession>
<dbReference type="EMBL" id="JBBWRZ010000003">
    <property type="protein sequence ID" value="KAK8240051.1"/>
    <property type="molecule type" value="Genomic_DNA"/>
</dbReference>
<feature type="domain" description="Thioester reductase (TE)" evidence="4">
    <location>
        <begin position="60"/>
        <end position="316"/>
    </location>
</feature>
<evidence type="ECO:0000259" key="4">
    <source>
        <dbReference type="Pfam" id="PF07993"/>
    </source>
</evidence>
<dbReference type="Pfam" id="PF07993">
    <property type="entry name" value="NAD_binding_4"/>
    <property type="match status" value="1"/>
</dbReference>
<gene>
    <name evidence="5" type="ORF">HDK90DRAFT_463693</name>
</gene>
<dbReference type="PANTHER" id="PTHR44845:SF1">
    <property type="entry name" value="L-2-AMINOADIPATE REDUCTASE"/>
    <property type="match status" value="1"/>
</dbReference>
<keyword evidence="6" id="KW-1185">Reference proteome</keyword>
<reference evidence="5 6" key="1">
    <citation type="submission" date="2024-04" db="EMBL/GenBank/DDBJ databases">
        <title>Phyllosticta paracitricarpa is synonymous to the EU quarantine fungus P. citricarpa based on phylogenomic analyses.</title>
        <authorList>
            <consortium name="Lawrence Berkeley National Laboratory"/>
            <person name="Van Ingen-Buijs V.A."/>
            <person name="Van Westerhoven A.C."/>
            <person name="Haridas S."/>
            <person name="Skiadas P."/>
            <person name="Martin F."/>
            <person name="Groenewald J.Z."/>
            <person name="Crous P.W."/>
            <person name="Seidl M.F."/>
        </authorList>
    </citation>
    <scope>NUCLEOTIDE SEQUENCE [LARGE SCALE GENOMIC DNA]</scope>
    <source>
        <strain evidence="5 6">CBS 123374</strain>
    </source>
</reference>
<evidence type="ECO:0000313" key="6">
    <source>
        <dbReference type="Proteomes" id="UP001492380"/>
    </source>
</evidence>
<comment type="caution">
    <text evidence="5">The sequence shown here is derived from an EMBL/GenBank/DDBJ whole genome shotgun (WGS) entry which is preliminary data.</text>
</comment>
<dbReference type="Proteomes" id="UP001492380">
    <property type="component" value="Unassembled WGS sequence"/>
</dbReference>
<organism evidence="5 6">
    <name type="scientific">Phyllosticta capitalensis</name>
    <dbReference type="NCBI Taxonomy" id="121624"/>
    <lineage>
        <taxon>Eukaryota</taxon>
        <taxon>Fungi</taxon>
        <taxon>Dikarya</taxon>
        <taxon>Ascomycota</taxon>
        <taxon>Pezizomycotina</taxon>
        <taxon>Dothideomycetes</taxon>
        <taxon>Dothideomycetes incertae sedis</taxon>
        <taxon>Botryosphaeriales</taxon>
        <taxon>Phyllostictaceae</taxon>
        <taxon>Phyllosticta</taxon>
    </lineage>
</organism>
<feature type="region of interest" description="Disordered" evidence="3">
    <location>
        <begin position="462"/>
        <end position="485"/>
    </location>
</feature>
<evidence type="ECO:0000256" key="2">
    <source>
        <dbReference type="ARBA" id="ARBA00022553"/>
    </source>
</evidence>
<evidence type="ECO:0000313" key="5">
    <source>
        <dbReference type="EMBL" id="KAK8240051.1"/>
    </source>
</evidence>
<name>A0ABR1YW15_9PEZI</name>
<evidence type="ECO:0000256" key="3">
    <source>
        <dbReference type="SAM" id="MobiDB-lite"/>
    </source>
</evidence>
<keyword evidence="2" id="KW-0597">Phosphoprotein</keyword>
<dbReference type="SUPFAM" id="SSF51735">
    <property type="entry name" value="NAD(P)-binding Rossmann-fold domains"/>
    <property type="match status" value="1"/>
</dbReference>
<dbReference type="Gene3D" id="3.40.50.720">
    <property type="entry name" value="NAD(P)-binding Rossmann-like Domain"/>
    <property type="match status" value="1"/>
</dbReference>
<proteinExistence type="predicted"/>